<comment type="caution">
    <text evidence="2">The sequence shown here is derived from an EMBL/GenBank/DDBJ whole genome shotgun (WGS) entry which is preliminary data.</text>
</comment>
<dbReference type="PANTHER" id="PTHR43685">
    <property type="entry name" value="GLYCOSYLTRANSFERASE"/>
    <property type="match status" value="1"/>
</dbReference>
<accession>A0ABP8YMS8</accession>
<organism evidence="2 3">
    <name type="scientific">Nocardioides endophyticus</name>
    <dbReference type="NCBI Taxonomy" id="1353775"/>
    <lineage>
        <taxon>Bacteria</taxon>
        <taxon>Bacillati</taxon>
        <taxon>Actinomycetota</taxon>
        <taxon>Actinomycetes</taxon>
        <taxon>Propionibacteriales</taxon>
        <taxon>Nocardioidaceae</taxon>
        <taxon>Nocardioides</taxon>
    </lineage>
</organism>
<keyword evidence="3" id="KW-1185">Reference proteome</keyword>
<feature type="transmembrane region" description="Helical" evidence="1">
    <location>
        <begin position="497"/>
        <end position="518"/>
    </location>
</feature>
<proteinExistence type="predicted"/>
<dbReference type="InterPro" id="IPR029044">
    <property type="entry name" value="Nucleotide-diphossugar_trans"/>
</dbReference>
<evidence type="ECO:0008006" key="4">
    <source>
        <dbReference type="Google" id="ProtNLM"/>
    </source>
</evidence>
<dbReference type="Proteomes" id="UP001499882">
    <property type="component" value="Unassembled WGS sequence"/>
</dbReference>
<dbReference type="Pfam" id="PF13641">
    <property type="entry name" value="Glyco_tranf_2_3"/>
    <property type="match status" value="1"/>
</dbReference>
<dbReference type="EMBL" id="BAABKN010000009">
    <property type="protein sequence ID" value="GAA4732622.1"/>
    <property type="molecule type" value="Genomic_DNA"/>
</dbReference>
<feature type="transmembrane region" description="Helical" evidence="1">
    <location>
        <begin position="688"/>
        <end position="709"/>
    </location>
</feature>
<feature type="transmembrane region" description="Helical" evidence="1">
    <location>
        <begin position="662"/>
        <end position="681"/>
    </location>
</feature>
<dbReference type="PANTHER" id="PTHR43685:SF3">
    <property type="entry name" value="SLR2126 PROTEIN"/>
    <property type="match status" value="1"/>
</dbReference>
<dbReference type="InterPro" id="IPR050834">
    <property type="entry name" value="Glycosyltransf_2"/>
</dbReference>
<feature type="transmembrane region" description="Helical" evidence="1">
    <location>
        <begin position="920"/>
        <end position="941"/>
    </location>
</feature>
<reference evidence="3" key="1">
    <citation type="journal article" date="2019" name="Int. J. Syst. Evol. Microbiol.">
        <title>The Global Catalogue of Microorganisms (GCM) 10K type strain sequencing project: providing services to taxonomists for standard genome sequencing and annotation.</title>
        <authorList>
            <consortium name="The Broad Institute Genomics Platform"/>
            <consortium name="The Broad Institute Genome Sequencing Center for Infectious Disease"/>
            <person name="Wu L."/>
            <person name="Ma J."/>
        </authorList>
    </citation>
    <scope>NUCLEOTIDE SEQUENCE [LARGE SCALE GENOMIC DNA]</scope>
    <source>
        <strain evidence="3">JCM 18532</strain>
    </source>
</reference>
<feature type="transmembrane region" description="Helical" evidence="1">
    <location>
        <begin position="458"/>
        <end position="485"/>
    </location>
</feature>
<keyword evidence="1" id="KW-0472">Membrane</keyword>
<evidence type="ECO:0000313" key="2">
    <source>
        <dbReference type="EMBL" id="GAA4732622.1"/>
    </source>
</evidence>
<feature type="transmembrane region" description="Helical" evidence="1">
    <location>
        <begin position="257"/>
        <end position="278"/>
    </location>
</feature>
<protein>
    <recommendedName>
        <fullName evidence="4">Glycosyltransferase family 2 protein</fullName>
    </recommendedName>
</protein>
<feature type="transmembrane region" description="Helical" evidence="1">
    <location>
        <begin position="394"/>
        <end position="413"/>
    </location>
</feature>
<sequence length="951" mass="100112">MVPSVAALLVSHDGRRWLPTVIDGIRAQRAPLSTVVAVDTGSKDDSADLLQTAFGDVLRAPGSTSFPAAVELGLERLRDRGEAPEWIWILHDDANPDPGALAALLAAAAADPDVDILGPKLREWPSLKRLLELGITISGTGRRETGLERGEYDQGQHDEVRRVLAVNTAGMLVRRTVLEALGGFDPQLPIFGNDIDFGWRAAAAGHATSVVPDAVVFHAEAAHRGARRTSLTGRHTHYQERRAALYTLLANAPGRKLPWLVVRLAFGTLLRMLGFLVVRSVGEALDELAALLSLYTHPGQVRAARQARREQPRADLDRAGPLLSPWWVPYRHGLDFVGDLVAAATNQAQDVAERRRAAAAERAPASYAPRPSSDDEDTLGADTGILARFLTNPVALLLTLVVVAALVAARTAYGSIAGGDLSPVPAGAGDWWRLQVETWHPLGTGTAVPAPAYVLPMALLATLLGGSTSAAVSVVFVAAVPISLWGAWRFLRVVGRLVVFTGASRWVLLWGATTWSLVPVVCGAWGGGRLGLVVVSAILPWLAHAALGFADPAADRRWRAAWRVGLLLALAAAFAPVLWVLAAVLGLVVVAAAALVVRGAIRDRSVWGPPAAAIGLVPLLLSPWWIPAIQRSAAEGLLLDTGRLPTPTTDTIDLMSGRLDGLGAPVWLGLVLAVLALLALLPRATRIPVLVCWVVALVTSVLAAVLGALSFDLAAVTVDAGLGVLVVVLQGTLVVAAAIGAVGLGAEQVPWRRVVAGVLLVVAAAVPIGGFAWWLGSEPEISDGIDTDIPVYMVQSSEEGPEHGILVIRGTVEDGLTYTIRRGDGVTLGEDEIINHTLEDTDFSADVRALVSRPTTELVDALGASGIEYVVLPSPADGDVAAVLDATTGLVQASAEERTTRAWQVDRPLDAAALEGPASWLRILLLVVQGVGVVVVAVLCLPTTNPRRSAP</sequence>
<keyword evidence="1" id="KW-1133">Transmembrane helix</keyword>
<feature type="transmembrane region" description="Helical" evidence="1">
    <location>
        <begin position="530"/>
        <end position="549"/>
    </location>
</feature>
<evidence type="ECO:0000256" key="1">
    <source>
        <dbReference type="SAM" id="Phobius"/>
    </source>
</evidence>
<evidence type="ECO:0000313" key="3">
    <source>
        <dbReference type="Proteomes" id="UP001499882"/>
    </source>
</evidence>
<keyword evidence="1" id="KW-0812">Transmembrane</keyword>
<feature type="transmembrane region" description="Helical" evidence="1">
    <location>
        <begin position="561"/>
        <end position="578"/>
    </location>
</feature>
<name>A0ABP8YMS8_9ACTN</name>
<feature type="transmembrane region" description="Helical" evidence="1">
    <location>
        <begin position="721"/>
        <end position="742"/>
    </location>
</feature>
<dbReference type="RefSeq" id="WP_345526115.1">
    <property type="nucleotide sequence ID" value="NZ_BAABKN010000009.1"/>
</dbReference>
<gene>
    <name evidence="2" type="ORF">GCM10023350_15070</name>
</gene>
<dbReference type="Gene3D" id="3.90.550.10">
    <property type="entry name" value="Spore Coat Polysaccharide Biosynthesis Protein SpsA, Chain A"/>
    <property type="match status" value="1"/>
</dbReference>
<dbReference type="SUPFAM" id="SSF53448">
    <property type="entry name" value="Nucleotide-diphospho-sugar transferases"/>
    <property type="match status" value="1"/>
</dbReference>
<feature type="transmembrane region" description="Helical" evidence="1">
    <location>
        <begin position="754"/>
        <end position="775"/>
    </location>
</feature>
<feature type="transmembrane region" description="Helical" evidence="1">
    <location>
        <begin position="606"/>
        <end position="626"/>
    </location>
</feature>